<name>A0ABX7XPU5_9BACT</name>
<dbReference type="InterPro" id="IPR002559">
    <property type="entry name" value="Transposase_11"/>
</dbReference>
<dbReference type="RefSeq" id="WP_211807716.1">
    <property type="nucleotide sequence ID" value="NZ_CP072361.1"/>
</dbReference>
<sequence length="512" mass="59349">MTLKEETLKNVNLRQVGAEYVCLETLKQLGLKSLLVSNHWTKEQIDLVMMQIAARAIYPCSENKTVKYLRDNSALCKFFDMDPKNITKDRLYRSSLRLFSLHKEIEDFLYKKVSNMFGLEDHIFLYDLTNTFMESTRQTELRKFGRSKEKRSDCPLVVFGAVVDTNGFPIRTHIFSGNTADCSSMKTIMEELDPGMTSSNTKKIVVMDAGISISDNLQWIRDNNYDYITVRRGGSTDDYKLTGSHVVTVEDVRHRPIHIQFAEIEGEEDTMLLVDSHAKSMKEKSMHDKASLRYEEGLKAIKKGILSKSGTKRRDKVNERLGRLKERCASVQRGYKLTSTYDEKNTTIDMSWRKKEDVELLRSEADGKYIVQTSLKGQTEEKIWSYYNVIRHIEAVFACLKSDLDIRPVYHQNDESVMAHFHLVILAYWIVNTVQYKLKTQNANHTWNELRRIMSTQIVVSTQAKRMDGNEVQVRQCSEPEENLAELYKRLGLTSPPLKRKRKICVVHFEES</sequence>
<dbReference type="InterPro" id="IPR047654">
    <property type="entry name" value="IS1634_transpos"/>
</dbReference>
<keyword evidence="3" id="KW-1185">Reference proteome</keyword>
<dbReference type="PANTHER" id="PTHR34614:SF2">
    <property type="entry name" value="TRANSPOSASE IS4-LIKE DOMAIN-CONTAINING PROTEIN"/>
    <property type="match status" value="1"/>
</dbReference>
<proteinExistence type="predicted"/>
<evidence type="ECO:0000313" key="2">
    <source>
        <dbReference type="EMBL" id="QUB75673.1"/>
    </source>
</evidence>
<protein>
    <submittedName>
        <fullName evidence="2">IS1634 family transposase</fullName>
    </submittedName>
</protein>
<dbReference type="Proteomes" id="UP000682195">
    <property type="component" value="Chromosome 1"/>
</dbReference>
<evidence type="ECO:0000259" key="1">
    <source>
        <dbReference type="Pfam" id="PF01609"/>
    </source>
</evidence>
<organism evidence="2 3">
    <name type="scientific">Prevotella melaninogenica</name>
    <dbReference type="NCBI Taxonomy" id="28132"/>
    <lineage>
        <taxon>Bacteria</taxon>
        <taxon>Pseudomonadati</taxon>
        <taxon>Bacteroidota</taxon>
        <taxon>Bacteroidia</taxon>
        <taxon>Bacteroidales</taxon>
        <taxon>Prevotellaceae</taxon>
        <taxon>Prevotella</taxon>
    </lineage>
</organism>
<dbReference type="PANTHER" id="PTHR34614">
    <property type="match status" value="1"/>
</dbReference>
<feature type="domain" description="Transposase IS4-like" evidence="1">
    <location>
        <begin position="156"/>
        <end position="430"/>
    </location>
</feature>
<accession>A0ABX7XPU5</accession>
<gene>
    <name evidence="2" type="ORF">J5A58_01215</name>
</gene>
<dbReference type="EMBL" id="CP072361">
    <property type="protein sequence ID" value="QUB75673.1"/>
    <property type="molecule type" value="Genomic_DNA"/>
</dbReference>
<dbReference type="InterPro" id="IPR012337">
    <property type="entry name" value="RNaseH-like_sf"/>
</dbReference>
<dbReference type="NCBIfam" id="NF033559">
    <property type="entry name" value="transpos_IS1634"/>
    <property type="match status" value="1"/>
</dbReference>
<evidence type="ECO:0000313" key="3">
    <source>
        <dbReference type="Proteomes" id="UP000682195"/>
    </source>
</evidence>
<dbReference type="SUPFAM" id="SSF53098">
    <property type="entry name" value="Ribonuclease H-like"/>
    <property type="match status" value="1"/>
</dbReference>
<dbReference type="Pfam" id="PF01609">
    <property type="entry name" value="DDE_Tnp_1"/>
    <property type="match status" value="1"/>
</dbReference>
<reference evidence="2 3" key="1">
    <citation type="submission" date="2021-03" db="EMBL/GenBank/DDBJ databases">
        <title>Human Oral Microbial Genomes.</title>
        <authorList>
            <person name="Johnston C.D."/>
            <person name="Chen T."/>
            <person name="Dewhirst F.E."/>
        </authorList>
    </citation>
    <scope>NUCLEOTIDE SEQUENCE [LARGE SCALE GENOMIC DNA]</scope>
    <source>
        <strain evidence="2 3">F0054</strain>
    </source>
</reference>